<dbReference type="InterPro" id="IPR014262">
    <property type="entry name" value="HAF_rpt"/>
</dbReference>
<dbReference type="InterPro" id="IPR022562">
    <property type="entry name" value="DUF3466"/>
</dbReference>
<feature type="non-terminal residue" evidence="1">
    <location>
        <position position="247"/>
    </location>
</feature>
<accession>X0X794</accession>
<comment type="caution">
    <text evidence="1">The sequence shown here is derived from an EMBL/GenBank/DDBJ whole genome shotgun (WGS) entry which is preliminary data.</text>
</comment>
<sequence>EYQITIIELTGSATAYALNDKGQVTGYVGDDSFVWEDGVMTIIEKVPGDERIIARSINNSGQVTGEYRHYNTAARYIEAFLWEDGVINLLGSVVDDLSSDGYGINNSGVVAGTGHIWVSGHSEYRAMRWDSINGMVTIGTIENTTYSTARSINDSNEVVGYFSTSSHGRHAFIYDDVNDMRDIGVLPGQVRSYGYAINNHSQVVGYSAGSPGGYHAFLYDDSNGLMTDLGTLDGAVDSAAYDISDNE</sequence>
<evidence type="ECO:0008006" key="2">
    <source>
        <dbReference type="Google" id="ProtNLM"/>
    </source>
</evidence>
<dbReference type="Pfam" id="PF11949">
    <property type="entry name" value="DUF3466"/>
    <property type="match status" value="1"/>
</dbReference>
<proteinExistence type="predicted"/>
<protein>
    <recommendedName>
        <fullName evidence="2">HAF repeat-containing protein</fullName>
    </recommendedName>
</protein>
<dbReference type="NCBIfam" id="TIGR02913">
    <property type="entry name" value="HAF_rpt"/>
    <property type="match status" value="2"/>
</dbReference>
<dbReference type="EMBL" id="BARS01046021">
    <property type="protein sequence ID" value="GAG39094.1"/>
    <property type="molecule type" value="Genomic_DNA"/>
</dbReference>
<evidence type="ECO:0000313" key="1">
    <source>
        <dbReference type="EMBL" id="GAG39094.1"/>
    </source>
</evidence>
<organism evidence="1">
    <name type="scientific">marine sediment metagenome</name>
    <dbReference type="NCBI Taxonomy" id="412755"/>
    <lineage>
        <taxon>unclassified sequences</taxon>
        <taxon>metagenomes</taxon>
        <taxon>ecological metagenomes</taxon>
    </lineage>
</organism>
<gene>
    <name evidence="1" type="ORF">S01H1_69322</name>
</gene>
<feature type="non-terminal residue" evidence="1">
    <location>
        <position position="1"/>
    </location>
</feature>
<reference evidence="1" key="1">
    <citation type="journal article" date="2014" name="Front. Microbiol.">
        <title>High frequency of phylogenetically diverse reductive dehalogenase-homologous genes in deep subseafloor sedimentary metagenomes.</title>
        <authorList>
            <person name="Kawai M."/>
            <person name="Futagami T."/>
            <person name="Toyoda A."/>
            <person name="Takaki Y."/>
            <person name="Nishi S."/>
            <person name="Hori S."/>
            <person name="Arai W."/>
            <person name="Tsubouchi T."/>
            <person name="Morono Y."/>
            <person name="Uchiyama I."/>
            <person name="Ito T."/>
            <person name="Fujiyama A."/>
            <person name="Inagaki F."/>
            <person name="Takami H."/>
        </authorList>
    </citation>
    <scope>NUCLEOTIDE SEQUENCE</scope>
    <source>
        <strain evidence="1">Expedition CK06-06</strain>
    </source>
</reference>
<dbReference type="AlphaFoldDB" id="X0X794"/>
<name>X0X794_9ZZZZ</name>